<dbReference type="SUPFAM" id="SSF160935">
    <property type="entry name" value="VPA0735-like"/>
    <property type="match status" value="1"/>
</dbReference>
<accession>A0ABT6X370</accession>
<comment type="caution">
    <text evidence="3">The sequence shown here is derived from an EMBL/GenBank/DDBJ whole genome shotgun (WGS) entry which is preliminary data.</text>
</comment>
<sequence>MNKLTDLNALAREAILYALPIYEMARMRASSSPRKNAQGELSDPTAGPESLKRWINLFSHSRRLLNASDRRVVTPNNDTLYTNAWLDLSDGPVLIKTPDTGERYYVLGLLDFYTNPFAHLGTRTTGNGAQTFFVHGPQWQGTVPAGCTAVACPTPHVWVLGRILANADEDMGPVHALQDAFEITTLEGRPAQRVSECLVQPQALPGDARSFVRVVNQAMALNPPPDRDRLPLQQWAQLGIGPGLEVPADISLLQSALAATLQEIDTPEDTDLAGGWRTAVEVQDNFNGDWLTRARVARAYIGILGSQEVLYLLAFRDSQGQVLDGTNRYQLRFAPGGLPQVDSFWSLTMYRKADYLFYDHPEQKFAIGDRTAGLTYDSEGGLTLQLSHQRPDDISNWLPAPAEPFYLALRLYLPGEVHQNHTYTYPAIEMQSEAPG</sequence>
<evidence type="ECO:0000313" key="3">
    <source>
        <dbReference type="EMBL" id="MDI9232504.1"/>
    </source>
</evidence>
<organism evidence="3 4">
    <name type="scientific">Limnohabitans lacus</name>
    <dbReference type="NCBI Taxonomy" id="3045173"/>
    <lineage>
        <taxon>Bacteria</taxon>
        <taxon>Pseudomonadati</taxon>
        <taxon>Pseudomonadota</taxon>
        <taxon>Betaproteobacteria</taxon>
        <taxon>Burkholderiales</taxon>
        <taxon>Comamonadaceae</taxon>
        <taxon>Limnohabitans</taxon>
    </lineage>
</organism>
<protein>
    <submittedName>
        <fullName evidence="3">DUF1254 domain-containing protein</fullName>
    </submittedName>
</protein>
<dbReference type="Pfam" id="PF06863">
    <property type="entry name" value="DUF1254"/>
    <property type="match status" value="1"/>
</dbReference>
<dbReference type="EMBL" id="JASGBH010000001">
    <property type="protein sequence ID" value="MDI9232504.1"/>
    <property type="molecule type" value="Genomic_DNA"/>
</dbReference>
<dbReference type="InterPro" id="IPR010621">
    <property type="entry name" value="DUF1214"/>
</dbReference>
<name>A0ABT6X370_9BURK</name>
<gene>
    <name evidence="3" type="ORF">QLQ16_01485</name>
</gene>
<dbReference type="Gene3D" id="2.60.40.1610">
    <property type="entry name" value="Domain of unknown function DUF1254"/>
    <property type="match status" value="1"/>
</dbReference>
<dbReference type="Proteomes" id="UP001431902">
    <property type="component" value="Unassembled WGS sequence"/>
</dbReference>
<evidence type="ECO:0000259" key="1">
    <source>
        <dbReference type="Pfam" id="PF06742"/>
    </source>
</evidence>
<dbReference type="InterPro" id="IPR037050">
    <property type="entry name" value="DUF1254_sf"/>
</dbReference>
<keyword evidence="4" id="KW-1185">Reference proteome</keyword>
<dbReference type="Pfam" id="PF06742">
    <property type="entry name" value="DUF1214"/>
    <property type="match status" value="1"/>
</dbReference>
<dbReference type="RefSeq" id="WP_283222910.1">
    <property type="nucleotide sequence ID" value="NZ_JASGBH010000001.1"/>
</dbReference>
<proteinExistence type="predicted"/>
<dbReference type="PANTHER" id="PTHR36509:SF2">
    <property type="entry name" value="BLL3101 PROTEIN"/>
    <property type="match status" value="1"/>
</dbReference>
<reference evidence="3" key="1">
    <citation type="submission" date="2023-05" db="EMBL/GenBank/DDBJ databases">
        <title>Limnohabitans sp. strain HM2-2 Genome sequencing and assembly.</title>
        <authorList>
            <person name="Jung Y."/>
        </authorList>
    </citation>
    <scope>NUCLEOTIDE SEQUENCE</scope>
    <source>
        <strain evidence="3">HM2-2</strain>
    </source>
</reference>
<dbReference type="Gene3D" id="2.60.120.600">
    <property type="entry name" value="Domain of unknown function DUF1214, C-terminal domain"/>
    <property type="match status" value="1"/>
</dbReference>
<dbReference type="InterPro" id="IPR010679">
    <property type="entry name" value="DUF1254"/>
</dbReference>
<feature type="domain" description="DUF1254" evidence="2">
    <location>
        <begin position="55"/>
        <end position="184"/>
    </location>
</feature>
<evidence type="ECO:0000259" key="2">
    <source>
        <dbReference type="Pfam" id="PF06863"/>
    </source>
</evidence>
<feature type="domain" description="DUF1214" evidence="1">
    <location>
        <begin position="309"/>
        <end position="415"/>
    </location>
</feature>
<dbReference type="PANTHER" id="PTHR36509">
    <property type="entry name" value="BLL3101 PROTEIN"/>
    <property type="match status" value="1"/>
</dbReference>
<evidence type="ECO:0000313" key="4">
    <source>
        <dbReference type="Proteomes" id="UP001431902"/>
    </source>
</evidence>
<dbReference type="InterPro" id="IPR037049">
    <property type="entry name" value="DUF1214_C_sf"/>
</dbReference>